<keyword evidence="5 11" id="KW-0067">ATP-binding</keyword>
<accession>A0A2H0YW76</accession>
<feature type="binding site" evidence="11">
    <location>
        <begin position="38"/>
        <end position="45"/>
    </location>
    <ligand>
        <name>ATP</name>
        <dbReference type="ChEBI" id="CHEBI:30616"/>
    </ligand>
</feature>
<keyword evidence="3 11" id="KW-0378">Hydrolase</keyword>
<dbReference type="Gene3D" id="3.30.160.800">
    <property type="match status" value="1"/>
</dbReference>
<sequence>MIYFKEPSKTMTDSILSKLNGKQQSAVLQTEGPVLVLAGAGSGKTRILVHRIAYLIIEKQVSPSSVLAVTFTNKAAEEMKQRVEKLLKRKINPSQSIDLDQPWVGTFHSFCVRVLRKEIGALGFKNNFLIYDDYDQIALMKGVLEKMVIDQKQYSPRMFLSVISNQAKNNLLTPRQYQHKAKDFIEKLTAKVYQEYQKQLREHNALDFDDLIMMTVQLFQKYPAVLEKYQRRFKYLMVDEYQDTNHAQYLLTNLLSKKSKNICVVGDDWQGIYSFRGADIQNILDFEKDYPQAKIIYLEQNYRSTKTIVEASNHIIAKNKARTDKKLWTDSKPGEKITVQQVANEKEEGEYILGEIFGLREETSDHRGEADDEIVYESEEENNHPAGGILDTILEIEKNKSGGPEKKTAKIAIQKKIRGGLINLSDYVILYRTNAQSRALEETLLEYGVPYQIIGSVKFYERKEVKDLLAYLRILVEPNDQVSMKRIINEPPRSIGRKTWSLLENFAEADKIDYLKAVKQADKIASLPSRARNALLFFASLIIDLKDKAQNLKPREIIDLILNKTGYKKHVQDGTPEGEARWENILELKTVAKKFDNQQGLESIRSFLEETALVNDVDFLEDGKKGLTLMTTHNAKGLEYKVVFLAGMEEGLFPHANSLFDPAELEEERRLYYVGVTRSKEKVYLIHTRQRNIWGSSRITIPSRFLEEIPEELVENK</sequence>
<dbReference type="InterPro" id="IPR013986">
    <property type="entry name" value="DExx_box_DNA_helicase_dom_sf"/>
</dbReference>
<evidence type="ECO:0000256" key="5">
    <source>
        <dbReference type="ARBA" id="ARBA00022840"/>
    </source>
</evidence>
<dbReference type="GO" id="GO:0005829">
    <property type="term" value="C:cytosol"/>
    <property type="evidence" value="ECO:0007669"/>
    <property type="project" value="TreeGrafter"/>
</dbReference>
<evidence type="ECO:0000256" key="7">
    <source>
        <dbReference type="ARBA" id="ARBA00023235"/>
    </source>
</evidence>
<keyword evidence="4 11" id="KW-0347">Helicase</keyword>
<dbReference type="Pfam" id="PF00580">
    <property type="entry name" value="UvrD-helicase"/>
    <property type="match status" value="1"/>
</dbReference>
<reference evidence="14 15" key="1">
    <citation type="submission" date="2017-09" db="EMBL/GenBank/DDBJ databases">
        <title>Depth-based differentiation of microbial function through sediment-hosted aquifers and enrichment of novel symbionts in the deep terrestrial subsurface.</title>
        <authorList>
            <person name="Probst A.J."/>
            <person name="Ladd B."/>
            <person name="Jarett J.K."/>
            <person name="Geller-Mcgrath D.E."/>
            <person name="Sieber C.M."/>
            <person name="Emerson J.B."/>
            <person name="Anantharaman K."/>
            <person name="Thomas B.C."/>
            <person name="Malmstrom R."/>
            <person name="Stieglmeier M."/>
            <person name="Klingl A."/>
            <person name="Woyke T."/>
            <person name="Ryan C.M."/>
            <person name="Banfield J.F."/>
        </authorList>
    </citation>
    <scope>NUCLEOTIDE SEQUENCE [LARGE SCALE GENOMIC DNA]</scope>
    <source>
        <strain evidence="14">CG08_land_8_20_14_0_20_40_16</strain>
    </source>
</reference>
<dbReference type="PANTHER" id="PTHR11070:SF2">
    <property type="entry name" value="ATP-DEPENDENT DNA HELICASE SRS2"/>
    <property type="match status" value="1"/>
</dbReference>
<evidence type="ECO:0000256" key="10">
    <source>
        <dbReference type="ARBA" id="ARBA00048988"/>
    </source>
</evidence>
<feature type="domain" description="UvrD-like helicase ATP-binding" evidence="12">
    <location>
        <begin position="17"/>
        <end position="305"/>
    </location>
</feature>
<dbReference type="FunFam" id="1.10.10.160:FF:000001">
    <property type="entry name" value="ATP-dependent DNA helicase"/>
    <property type="match status" value="1"/>
</dbReference>
<dbReference type="PROSITE" id="PS51198">
    <property type="entry name" value="UVRD_HELICASE_ATP_BIND"/>
    <property type="match status" value="1"/>
</dbReference>
<dbReference type="Gene3D" id="1.10.486.10">
    <property type="entry name" value="PCRA, domain 4"/>
    <property type="match status" value="1"/>
</dbReference>
<evidence type="ECO:0000259" key="12">
    <source>
        <dbReference type="PROSITE" id="PS51198"/>
    </source>
</evidence>
<keyword evidence="7" id="KW-0413">Isomerase</keyword>
<comment type="catalytic activity">
    <reaction evidence="10">
        <text>ATP + H2O = ADP + phosphate + H(+)</text>
        <dbReference type="Rhea" id="RHEA:13065"/>
        <dbReference type="ChEBI" id="CHEBI:15377"/>
        <dbReference type="ChEBI" id="CHEBI:15378"/>
        <dbReference type="ChEBI" id="CHEBI:30616"/>
        <dbReference type="ChEBI" id="CHEBI:43474"/>
        <dbReference type="ChEBI" id="CHEBI:456216"/>
        <dbReference type="EC" id="5.6.2.4"/>
    </reaction>
</comment>
<gene>
    <name evidence="14" type="ORF">COT24_03145</name>
</gene>
<evidence type="ECO:0000256" key="9">
    <source>
        <dbReference type="ARBA" id="ARBA00034808"/>
    </source>
</evidence>
<dbReference type="SUPFAM" id="SSF52540">
    <property type="entry name" value="P-loop containing nucleoside triphosphate hydrolases"/>
    <property type="match status" value="1"/>
</dbReference>
<keyword evidence="2 11" id="KW-0547">Nucleotide-binding</keyword>
<dbReference type="GO" id="GO:0016887">
    <property type="term" value="F:ATP hydrolysis activity"/>
    <property type="evidence" value="ECO:0007669"/>
    <property type="project" value="RHEA"/>
</dbReference>
<dbReference type="GO" id="GO:0003677">
    <property type="term" value="F:DNA binding"/>
    <property type="evidence" value="ECO:0007669"/>
    <property type="project" value="UniProtKB-KW"/>
</dbReference>
<evidence type="ECO:0000256" key="6">
    <source>
        <dbReference type="ARBA" id="ARBA00023125"/>
    </source>
</evidence>
<dbReference type="GO" id="GO:0005524">
    <property type="term" value="F:ATP binding"/>
    <property type="evidence" value="ECO:0007669"/>
    <property type="project" value="UniProtKB-UniRule"/>
</dbReference>
<comment type="catalytic activity">
    <reaction evidence="8">
        <text>Couples ATP hydrolysis with the unwinding of duplex DNA by translocating in the 3'-5' direction.</text>
        <dbReference type="EC" id="5.6.2.4"/>
    </reaction>
</comment>
<name>A0A2H0YW76_9BACT</name>
<dbReference type="PROSITE" id="PS51217">
    <property type="entry name" value="UVRD_HELICASE_CTER"/>
    <property type="match status" value="1"/>
</dbReference>
<dbReference type="EMBL" id="PEXU01000038">
    <property type="protein sequence ID" value="PIS42539.1"/>
    <property type="molecule type" value="Genomic_DNA"/>
</dbReference>
<dbReference type="AlphaFoldDB" id="A0A2H0YW76"/>
<evidence type="ECO:0000256" key="3">
    <source>
        <dbReference type="ARBA" id="ARBA00022801"/>
    </source>
</evidence>
<evidence type="ECO:0000313" key="15">
    <source>
        <dbReference type="Proteomes" id="UP000231542"/>
    </source>
</evidence>
<dbReference type="CDD" id="cd17932">
    <property type="entry name" value="DEXQc_UvrD"/>
    <property type="match status" value="1"/>
</dbReference>
<dbReference type="Pfam" id="PF13361">
    <property type="entry name" value="UvrD_C"/>
    <property type="match status" value="2"/>
</dbReference>
<comment type="similarity">
    <text evidence="1">Belongs to the helicase family. UvrD subfamily.</text>
</comment>
<dbReference type="FunFam" id="1.10.486.10:FF:000003">
    <property type="entry name" value="ATP-dependent DNA helicase"/>
    <property type="match status" value="1"/>
</dbReference>
<dbReference type="Gene3D" id="1.10.10.160">
    <property type="match status" value="1"/>
</dbReference>
<dbReference type="GO" id="GO:0033202">
    <property type="term" value="C:DNA helicase complex"/>
    <property type="evidence" value="ECO:0007669"/>
    <property type="project" value="TreeGrafter"/>
</dbReference>
<dbReference type="InterPro" id="IPR000212">
    <property type="entry name" value="DNA_helicase_UvrD/REP"/>
</dbReference>
<dbReference type="GO" id="GO:0000725">
    <property type="term" value="P:recombinational repair"/>
    <property type="evidence" value="ECO:0007669"/>
    <property type="project" value="TreeGrafter"/>
</dbReference>
<dbReference type="InterPro" id="IPR027417">
    <property type="entry name" value="P-loop_NTPase"/>
</dbReference>
<evidence type="ECO:0000256" key="1">
    <source>
        <dbReference type="ARBA" id="ARBA00009922"/>
    </source>
</evidence>
<evidence type="ECO:0000256" key="4">
    <source>
        <dbReference type="ARBA" id="ARBA00022806"/>
    </source>
</evidence>
<dbReference type="GO" id="GO:0009314">
    <property type="term" value="P:response to radiation"/>
    <property type="evidence" value="ECO:0007669"/>
    <property type="project" value="UniProtKB-ARBA"/>
</dbReference>
<comment type="caution">
    <text evidence="14">The sequence shown here is derived from an EMBL/GenBank/DDBJ whole genome shotgun (WGS) entry which is preliminary data.</text>
</comment>
<evidence type="ECO:0000256" key="11">
    <source>
        <dbReference type="PROSITE-ProRule" id="PRU00560"/>
    </source>
</evidence>
<keyword evidence="6" id="KW-0238">DNA-binding</keyword>
<dbReference type="InterPro" id="IPR014017">
    <property type="entry name" value="DNA_helicase_UvrD-like_C"/>
</dbReference>
<dbReference type="PANTHER" id="PTHR11070">
    <property type="entry name" value="UVRD / RECB / PCRA DNA HELICASE FAMILY MEMBER"/>
    <property type="match status" value="1"/>
</dbReference>
<proteinExistence type="inferred from homology"/>
<evidence type="ECO:0000259" key="13">
    <source>
        <dbReference type="PROSITE" id="PS51217"/>
    </source>
</evidence>
<dbReference type="InterPro" id="IPR014016">
    <property type="entry name" value="UvrD-like_ATP-bd"/>
</dbReference>
<protein>
    <recommendedName>
        <fullName evidence="9">DNA 3'-5' helicase</fullName>
        <ecNumber evidence="9">5.6.2.4</ecNumber>
    </recommendedName>
</protein>
<evidence type="ECO:0000256" key="8">
    <source>
        <dbReference type="ARBA" id="ARBA00034617"/>
    </source>
</evidence>
<dbReference type="Gene3D" id="3.40.50.300">
    <property type="entry name" value="P-loop containing nucleotide triphosphate hydrolases"/>
    <property type="match status" value="2"/>
</dbReference>
<feature type="domain" description="UvrD-like helicase C-terminal" evidence="13">
    <location>
        <begin position="306"/>
        <end position="637"/>
    </location>
</feature>
<evidence type="ECO:0000256" key="2">
    <source>
        <dbReference type="ARBA" id="ARBA00022741"/>
    </source>
</evidence>
<organism evidence="14 15">
    <name type="scientific">Candidatus Kerfeldbacteria bacterium CG08_land_8_20_14_0_20_40_16</name>
    <dbReference type="NCBI Taxonomy" id="2014244"/>
    <lineage>
        <taxon>Bacteria</taxon>
        <taxon>Candidatus Kerfeldiibacteriota</taxon>
    </lineage>
</organism>
<evidence type="ECO:0000313" key="14">
    <source>
        <dbReference type="EMBL" id="PIS42539.1"/>
    </source>
</evidence>
<dbReference type="EC" id="5.6.2.4" evidence="9"/>
<dbReference type="Proteomes" id="UP000231542">
    <property type="component" value="Unassembled WGS sequence"/>
</dbReference>
<dbReference type="GO" id="GO:0043138">
    <property type="term" value="F:3'-5' DNA helicase activity"/>
    <property type="evidence" value="ECO:0007669"/>
    <property type="project" value="UniProtKB-EC"/>
</dbReference>